<dbReference type="EMBL" id="QZWB01000005">
    <property type="protein sequence ID" value="RJT47770.1"/>
    <property type="molecule type" value="Genomic_DNA"/>
</dbReference>
<evidence type="ECO:0000313" key="6">
    <source>
        <dbReference type="Proteomes" id="UP000306421"/>
    </source>
</evidence>
<dbReference type="GeneID" id="48946989"/>
<reference evidence="3 6" key="2">
    <citation type="submission" date="2018-04" db="EMBL/GenBank/DDBJ databases">
        <title>Whole genome sequence comparison of clinical and drinking water Legionella pneumophila isolates.</title>
        <authorList>
            <person name="Garner E."/>
        </authorList>
    </citation>
    <scope>NUCLEOTIDE SEQUENCE [LARGE SCALE GENOMIC DNA]</scope>
    <source>
        <strain evidence="3 6">WH02</strain>
    </source>
</reference>
<accession>A0A3A5L9J7</accession>
<dbReference type="EMBL" id="QCXM01000009">
    <property type="protein sequence ID" value="PUT46797.1"/>
    <property type="molecule type" value="Genomic_DNA"/>
</dbReference>
<dbReference type="RefSeq" id="WP_108293545.1">
    <property type="nucleotide sequence ID" value="NZ_CAAAIR010000006.1"/>
</dbReference>
<protein>
    <submittedName>
        <fullName evidence="2">Uncharacterized protein</fullName>
    </submittedName>
</protein>
<dbReference type="Proteomes" id="UP000306421">
    <property type="component" value="Unassembled WGS sequence"/>
</dbReference>
<gene>
    <name evidence="2" type="ORF">D6J04_06450</name>
    <name evidence="1" type="ORF">DB745_09715</name>
    <name evidence="3" type="ORF">DIZ81_09710</name>
</gene>
<sequence>MMNEYIASEFTLTAYKALLTLAQTRFCFKNYSNFLDHDNFLLLRHDVDFSLEHALKTARIEHEMQIGSTYFIHLHNEFYNALDVGSLKLMRELLSLGHHIGLHFDVHYYNIKGKEELEYWLAFEKSLIERVLDCRIDVFSFHNTNDFTMGCEEHDYAGMLNTYSTYFKTQASYCSDSNGYWRYRKLEEVLLDPEIKKLQVLLHPEWWTDEELMPREKVYRCAQYRFESTVANYDQALIDFGRLNLS</sequence>
<dbReference type="AlphaFoldDB" id="A0A3A5L9J7"/>
<dbReference type="Proteomes" id="UP000270757">
    <property type="component" value="Unassembled WGS sequence"/>
</dbReference>
<reference evidence="2 5" key="3">
    <citation type="submission" date="2018-09" db="EMBL/GenBank/DDBJ databases">
        <title>Draft genome sequences of Legionella taurinensis isolated from water samples.</title>
        <authorList>
            <person name="Chakeri A."/>
            <person name="Allerberger F."/>
            <person name="Kundi M."/>
            <person name="Ruppitsch W."/>
            <person name="Schmid D."/>
        </authorList>
    </citation>
    <scope>NUCLEOTIDE SEQUENCE [LARGE SCALE GENOMIC DNA]</scope>
    <source>
        <strain evidence="2 5">4570-18-6</strain>
    </source>
</reference>
<evidence type="ECO:0000313" key="4">
    <source>
        <dbReference type="Proteomes" id="UP000251035"/>
    </source>
</evidence>
<keyword evidence="4" id="KW-1185">Reference proteome</keyword>
<comment type="caution">
    <text evidence="2">The sequence shown here is derived from an EMBL/GenBank/DDBJ whole genome shotgun (WGS) entry which is preliminary data.</text>
</comment>
<evidence type="ECO:0000313" key="2">
    <source>
        <dbReference type="EMBL" id="RJT47770.1"/>
    </source>
</evidence>
<evidence type="ECO:0000313" key="5">
    <source>
        <dbReference type="Proteomes" id="UP000270757"/>
    </source>
</evidence>
<reference evidence="1 4" key="1">
    <citation type="submission" date="2018-04" db="EMBL/GenBank/DDBJ databases">
        <title>Whole genome sequence comparison of clinical and drinking water Legionella pneumophila isolates associated with the Flint Water Crisis.</title>
        <authorList>
            <person name="Garner E."/>
            <person name="Brown C."/>
            <person name="Schwake O."/>
            <person name="Coil D."/>
            <person name="Jospin G."/>
            <person name="Eisen J."/>
            <person name="Edwards M."/>
            <person name="Pruden A."/>
        </authorList>
    </citation>
    <scope>NUCLEOTIDE SEQUENCE [LARGE SCALE GENOMIC DNA]</scope>
    <source>
        <strain evidence="1 4">Genessee03</strain>
    </source>
</reference>
<dbReference type="Proteomes" id="UP000251035">
    <property type="component" value="Unassembled WGS sequence"/>
</dbReference>
<dbReference type="EMBL" id="QFGG01000008">
    <property type="protein sequence ID" value="TID41729.1"/>
    <property type="molecule type" value="Genomic_DNA"/>
</dbReference>
<evidence type="ECO:0000313" key="1">
    <source>
        <dbReference type="EMBL" id="PUT46797.1"/>
    </source>
</evidence>
<evidence type="ECO:0000313" key="3">
    <source>
        <dbReference type="EMBL" id="TID41729.1"/>
    </source>
</evidence>
<organism evidence="2 5">
    <name type="scientific">Legionella taurinensis</name>
    <dbReference type="NCBI Taxonomy" id="70611"/>
    <lineage>
        <taxon>Bacteria</taxon>
        <taxon>Pseudomonadati</taxon>
        <taxon>Pseudomonadota</taxon>
        <taxon>Gammaproteobacteria</taxon>
        <taxon>Legionellales</taxon>
        <taxon>Legionellaceae</taxon>
        <taxon>Legionella</taxon>
    </lineage>
</organism>
<proteinExistence type="predicted"/>
<dbReference type="OrthoDB" id="9788208at2"/>
<name>A0A3A5L9J7_9GAMM</name>